<evidence type="ECO:0000313" key="1">
    <source>
        <dbReference type="EMBL" id="RYJ39531.1"/>
    </source>
</evidence>
<dbReference type="EMBL" id="JUIV01000003">
    <property type="protein sequence ID" value="RYJ39531.1"/>
    <property type="molecule type" value="Genomic_DNA"/>
</dbReference>
<organism evidence="1 2">
    <name type="scientific">Flavobacterium anhuiense</name>
    <dbReference type="NCBI Taxonomy" id="459526"/>
    <lineage>
        <taxon>Bacteria</taxon>
        <taxon>Pseudomonadati</taxon>
        <taxon>Bacteroidota</taxon>
        <taxon>Flavobacteriia</taxon>
        <taxon>Flavobacteriales</taxon>
        <taxon>Flavobacteriaceae</taxon>
        <taxon>Flavobacterium</taxon>
    </lineage>
</organism>
<reference evidence="1 2" key="1">
    <citation type="submission" date="2014-12" db="EMBL/GenBank/DDBJ databases">
        <title>Genome sequence of Flavobacterium anhuiense RCM74.</title>
        <authorList>
            <person name="Kim J.F."/>
            <person name="Song J.Y."/>
            <person name="Kwak M.-J."/>
            <person name="Lee S.-W."/>
        </authorList>
    </citation>
    <scope>NUCLEOTIDE SEQUENCE [LARGE SCALE GENOMIC DNA]</scope>
    <source>
        <strain evidence="1 2">RCM74</strain>
    </source>
</reference>
<proteinExistence type="predicted"/>
<accession>A0A444W0W3</accession>
<protein>
    <submittedName>
        <fullName evidence="1">Uncharacterized protein</fullName>
    </submittedName>
</protein>
<sequence>MLTPAAPKAGPTGGDGFAAPPLTCSLTTLLISLAIFKKFNTVIYGSDYNGLL</sequence>
<evidence type="ECO:0000313" key="2">
    <source>
        <dbReference type="Proteomes" id="UP000290433"/>
    </source>
</evidence>
<comment type="caution">
    <text evidence="1">The sequence shown here is derived from an EMBL/GenBank/DDBJ whole genome shotgun (WGS) entry which is preliminary data.</text>
</comment>
<name>A0A444W0W3_9FLAO</name>
<gene>
    <name evidence="1" type="ORF">NU08_1200</name>
</gene>
<dbReference type="Proteomes" id="UP000290433">
    <property type="component" value="Unassembled WGS sequence"/>
</dbReference>
<dbReference type="AlphaFoldDB" id="A0A444W0W3"/>